<evidence type="ECO:0000313" key="2">
    <source>
        <dbReference type="EMBL" id="KAK6512295.1"/>
    </source>
</evidence>
<dbReference type="EMBL" id="JAVHJL010000001">
    <property type="protein sequence ID" value="KAK6512295.1"/>
    <property type="molecule type" value="Genomic_DNA"/>
</dbReference>
<name>A0AAV9WPT0_9PEZI</name>
<feature type="region of interest" description="Disordered" evidence="1">
    <location>
        <begin position="385"/>
        <end position="437"/>
    </location>
</feature>
<dbReference type="AlphaFoldDB" id="A0AAV9WPT0"/>
<reference evidence="2 3" key="1">
    <citation type="submission" date="2023-08" db="EMBL/GenBank/DDBJ databases">
        <authorList>
            <person name="Palmer J.M."/>
        </authorList>
    </citation>
    <scope>NUCLEOTIDE SEQUENCE [LARGE SCALE GENOMIC DNA]</scope>
    <source>
        <strain evidence="2 3">TWF481</strain>
    </source>
</reference>
<evidence type="ECO:0000313" key="3">
    <source>
        <dbReference type="Proteomes" id="UP001370758"/>
    </source>
</evidence>
<gene>
    <name evidence="2" type="ORF">TWF481_001185</name>
</gene>
<proteinExistence type="predicted"/>
<feature type="compositionally biased region" description="Basic and acidic residues" evidence="1">
    <location>
        <begin position="426"/>
        <end position="437"/>
    </location>
</feature>
<accession>A0AAV9WPT0</accession>
<organism evidence="2 3">
    <name type="scientific">Arthrobotrys musiformis</name>
    <dbReference type="NCBI Taxonomy" id="47236"/>
    <lineage>
        <taxon>Eukaryota</taxon>
        <taxon>Fungi</taxon>
        <taxon>Dikarya</taxon>
        <taxon>Ascomycota</taxon>
        <taxon>Pezizomycotina</taxon>
        <taxon>Orbiliomycetes</taxon>
        <taxon>Orbiliales</taxon>
        <taxon>Orbiliaceae</taxon>
        <taxon>Arthrobotrys</taxon>
    </lineage>
</organism>
<evidence type="ECO:0000256" key="1">
    <source>
        <dbReference type="SAM" id="MobiDB-lite"/>
    </source>
</evidence>
<feature type="region of interest" description="Disordered" evidence="1">
    <location>
        <begin position="104"/>
        <end position="154"/>
    </location>
</feature>
<sequence length="437" mass="47645">MHLYKALKPATGAVKLKCNSRNNILSIFPAVALILQFLGGINTISASPISHATTLEGKNVAPLRGDKLSSQISNSSVFDLANPLGNTISPVVVRNLTDSTLDTTAAPKPKILEGGDKEEPDTLKPEPTGSSKANTLHDAESFDKSPSIVPRVDEHEPIHGPPSYIRGGTVRVVCPLSATELMARMKEWNEGTTRFNFEDYGGNEHSNAYLFRSLGAVFLKYKSNKAQLQQELYKLQIPCYTCQCNENAELVYIQGSACTIHVAARCKAINICHCEVTADIDEGVIEPSEEELSIVEPIARNLRLAHADHQNADPFHHNPDLYLPGGLAAPVASPGLIGTYKGRMGFTYGPNDLVNIAPPGKKANFITPDPENFYWRDYINRFGPGPGGGSGSSGFSKRELQQFHQGDSTEQSKPKDMPNRFQQEGYVDKPSEGKKEV</sequence>
<protein>
    <submittedName>
        <fullName evidence="2">Uncharacterized protein</fullName>
    </submittedName>
</protein>
<feature type="compositionally biased region" description="Basic and acidic residues" evidence="1">
    <location>
        <begin position="110"/>
        <end position="124"/>
    </location>
</feature>
<keyword evidence="3" id="KW-1185">Reference proteome</keyword>
<dbReference type="Proteomes" id="UP001370758">
    <property type="component" value="Unassembled WGS sequence"/>
</dbReference>
<comment type="caution">
    <text evidence="2">The sequence shown here is derived from an EMBL/GenBank/DDBJ whole genome shotgun (WGS) entry which is preliminary data.</text>
</comment>